<evidence type="ECO:0000313" key="3">
    <source>
        <dbReference type="EMBL" id="BAU32503.1"/>
    </source>
</evidence>
<feature type="region of interest" description="Disordered" evidence="1">
    <location>
        <begin position="91"/>
        <end position="120"/>
    </location>
</feature>
<dbReference type="KEGG" id="malk:MalAC0309_1652"/>
<dbReference type="CDD" id="cd00093">
    <property type="entry name" value="HTH_XRE"/>
    <property type="match status" value="1"/>
</dbReference>
<proteinExistence type="predicted"/>
<dbReference type="Gene3D" id="1.10.260.40">
    <property type="entry name" value="lambda repressor-like DNA-binding domains"/>
    <property type="match status" value="1"/>
</dbReference>
<dbReference type="Proteomes" id="UP000218965">
    <property type="component" value="Chromosome"/>
</dbReference>
<dbReference type="RefSeq" id="WP_096423502.1">
    <property type="nucleotide sequence ID" value="NZ_AP017315.1"/>
</dbReference>
<dbReference type="SUPFAM" id="SSF47413">
    <property type="entry name" value="lambda repressor-like DNA-binding domains"/>
    <property type="match status" value="1"/>
</dbReference>
<reference evidence="4" key="1">
    <citation type="submission" date="2015-12" db="EMBL/GenBank/DDBJ databases">
        <authorList>
            <person name="Shamseldin A."/>
            <person name="Moawad H."/>
            <person name="Abd El-Rahim W.M."/>
            <person name="Sadowsky M.J."/>
        </authorList>
    </citation>
    <scope>NUCLEOTIDE SEQUENCE [LARGE SCALE GENOMIC DNA]</scope>
    <source>
        <strain evidence="4">JAM AC0309</strain>
    </source>
</reference>
<dbReference type="AlphaFoldDB" id="A0A0U4WXS2"/>
<gene>
    <name evidence="3" type="ORF">MalAC0309_1652</name>
</gene>
<dbReference type="SMART" id="SM00530">
    <property type="entry name" value="HTH_XRE"/>
    <property type="match status" value="1"/>
</dbReference>
<reference evidence="3 4" key="2">
    <citation type="submission" date="2016-01" db="EMBL/GenBank/DDBJ databases">
        <title>Microcella alkaliphila JAM AC0309 whole genome shotgun sequence.</title>
        <authorList>
            <person name="Kurata A."/>
            <person name="Hirose Y."/>
            <person name="Kishimoto N."/>
            <person name="Kobayashi T."/>
        </authorList>
    </citation>
    <scope>NUCLEOTIDE SEQUENCE [LARGE SCALE GENOMIC DNA]</scope>
    <source>
        <strain evidence="3 4">JAM AC0309</strain>
    </source>
</reference>
<evidence type="ECO:0000313" key="4">
    <source>
        <dbReference type="Proteomes" id="UP000218965"/>
    </source>
</evidence>
<evidence type="ECO:0000256" key="1">
    <source>
        <dbReference type="SAM" id="MobiDB-lite"/>
    </source>
</evidence>
<dbReference type="OrthoDB" id="9814553at2"/>
<feature type="domain" description="HTH cro/C1-type" evidence="2">
    <location>
        <begin position="23"/>
        <end position="76"/>
    </location>
</feature>
<dbReference type="PROSITE" id="PS50943">
    <property type="entry name" value="HTH_CROC1"/>
    <property type="match status" value="1"/>
</dbReference>
<dbReference type="EMBL" id="AP017315">
    <property type="protein sequence ID" value="BAU32503.1"/>
    <property type="molecule type" value="Genomic_DNA"/>
</dbReference>
<dbReference type="GO" id="GO:0003677">
    <property type="term" value="F:DNA binding"/>
    <property type="evidence" value="ECO:0007669"/>
    <property type="project" value="InterPro"/>
</dbReference>
<name>A0A0U4WXS2_9MICO</name>
<dbReference type="Pfam" id="PF13560">
    <property type="entry name" value="HTH_31"/>
    <property type="match status" value="1"/>
</dbReference>
<sequence>MPKTSLNSQPGPYVPGWTFGDKFRKARRISGLDQREFAVKLGLTPSTVAAYEGDRATPRLRDVTPLAKSIQMLTGIEHTWFLEFDAPRGGGTNLHGVTPIRPRTLGTVGPEGFEPPTSTV</sequence>
<dbReference type="InterPro" id="IPR001387">
    <property type="entry name" value="Cro/C1-type_HTH"/>
</dbReference>
<accession>A0A0U4WXS2</accession>
<organism evidence="3 4">
    <name type="scientific">Microcella alkaliphila</name>
    <dbReference type="NCBI Taxonomy" id="279828"/>
    <lineage>
        <taxon>Bacteria</taxon>
        <taxon>Bacillati</taxon>
        <taxon>Actinomycetota</taxon>
        <taxon>Actinomycetes</taxon>
        <taxon>Micrococcales</taxon>
        <taxon>Microbacteriaceae</taxon>
        <taxon>Microcella</taxon>
    </lineage>
</organism>
<dbReference type="InterPro" id="IPR010982">
    <property type="entry name" value="Lambda_DNA-bd_dom_sf"/>
</dbReference>
<evidence type="ECO:0000259" key="2">
    <source>
        <dbReference type="PROSITE" id="PS50943"/>
    </source>
</evidence>
<protein>
    <submittedName>
        <fullName evidence="3">HTH family transcriptional regulator</fullName>
    </submittedName>
</protein>